<dbReference type="RefSeq" id="WP_086781625.1">
    <property type="nucleotide sequence ID" value="NZ_JAGIOO010000001.1"/>
</dbReference>
<dbReference type="EMBL" id="JAGIOO010000001">
    <property type="protein sequence ID" value="MBP2473067.1"/>
    <property type="molecule type" value="Genomic_DNA"/>
</dbReference>
<sequence>MGSPVRRRALFTIAAAGAGAAVASGALGRFGALAAYGEVPALAGKTALVVGSGFSGAVAALRLGQAGVRTTVLERGRRWDVKPSGDTFCTIKAPDWRCAWFNDRPPLGLDVNKKIERKAGLIATHEGEGIRVLSGVGVGGGSLVIGLYMPQPRRAEWNLVYPRELPFDLMDKTYWPRARENLKTGYIPADVQAHPQYKAARAWLEYLNEFGRQPDPIPFAVDWNAIREELEGKRIACHSVGEGPFGSNSGAKNSVDRTYLARATATGNVTVLAQHEVTEIREVGGRYEVVVKLTNDHGDVLATKKMDADYLFLAAGSVYTSSLLVTAKAKGWLPRLNEATGKGWGNNGDFLVLRMTLRKDVGFDQGGPGNVKFFDEANPFAPASMAWEAAPVPNIFNVACTTHLITAVTPERGEVRYDPATGTGRVYWPYGLMETAGEKAGRDLATRFWWETEGKKGFLFNGLPNYDRNTAHGLGARNTYHPLGGMVMGQATEFSGQVKGYPGLYCVDGALLPGSTCLANPSLTITANAERCLDSFVADVVRKAAR</sequence>
<keyword evidence="9" id="KW-0753">Steroid metabolism</keyword>
<evidence type="ECO:0000256" key="10">
    <source>
        <dbReference type="ARBA" id="ARBA00023235"/>
    </source>
</evidence>
<name>A0ABS5A9W6_9PSEU</name>
<evidence type="ECO:0000256" key="13">
    <source>
        <dbReference type="ARBA" id="ARBA00049723"/>
    </source>
</evidence>
<dbReference type="InterPro" id="IPR007867">
    <property type="entry name" value="GMC_OxRtase_C"/>
</dbReference>
<evidence type="ECO:0000256" key="14">
    <source>
        <dbReference type="ARBA" id="ARBA00049744"/>
    </source>
</evidence>
<dbReference type="Pfam" id="PF00732">
    <property type="entry name" value="GMC_oxred_N"/>
    <property type="match status" value="1"/>
</dbReference>
<reference evidence="18 19" key="1">
    <citation type="submission" date="2021-03" db="EMBL/GenBank/DDBJ databases">
        <title>Sequencing the genomes of 1000 actinobacteria strains.</title>
        <authorList>
            <person name="Klenk H.-P."/>
        </authorList>
    </citation>
    <scope>NUCLEOTIDE SEQUENCE [LARGE SCALE GENOMIC DNA]</scope>
    <source>
        <strain evidence="18 19">DSM 44580</strain>
    </source>
</reference>
<evidence type="ECO:0000256" key="8">
    <source>
        <dbReference type="ARBA" id="ARBA00023166"/>
    </source>
</evidence>
<protein>
    <recommendedName>
        <fullName evidence="14">Cholesterol oxidase</fullName>
        <ecNumber evidence="13">1.1.3.6</ecNumber>
        <ecNumber evidence="11">5.3.3.1</ecNumber>
    </recommendedName>
    <alternativeName>
        <fullName evidence="15">Cholesterol isomerase</fullName>
    </alternativeName>
</protein>
<evidence type="ECO:0000259" key="17">
    <source>
        <dbReference type="Pfam" id="PF05199"/>
    </source>
</evidence>
<dbReference type="InterPro" id="IPR006311">
    <property type="entry name" value="TAT_signal"/>
</dbReference>
<dbReference type="PANTHER" id="PTHR47470:SF1">
    <property type="entry name" value="FAD-DEPENDENT OXIDOREDUCTASE 2 FAD BINDING DOMAIN-CONTAINING PROTEIN"/>
    <property type="match status" value="1"/>
</dbReference>
<evidence type="ECO:0000256" key="1">
    <source>
        <dbReference type="ARBA" id="ARBA00001974"/>
    </source>
</evidence>
<evidence type="ECO:0000256" key="3">
    <source>
        <dbReference type="ARBA" id="ARBA00022548"/>
    </source>
</evidence>
<dbReference type="SUPFAM" id="SSF54373">
    <property type="entry name" value="FAD-linked reductases, C-terminal domain"/>
    <property type="match status" value="1"/>
</dbReference>
<evidence type="ECO:0000313" key="19">
    <source>
        <dbReference type="Proteomes" id="UP001519363"/>
    </source>
</evidence>
<keyword evidence="6 18" id="KW-0560">Oxidoreductase</keyword>
<evidence type="ECO:0000256" key="11">
    <source>
        <dbReference type="ARBA" id="ARBA00038856"/>
    </source>
</evidence>
<evidence type="ECO:0000256" key="9">
    <source>
        <dbReference type="ARBA" id="ARBA00023221"/>
    </source>
</evidence>
<dbReference type="InterPro" id="IPR000172">
    <property type="entry name" value="GMC_OxRdtase_N"/>
</dbReference>
<evidence type="ECO:0000313" key="18">
    <source>
        <dbReference type="EMBL" id="MBP2473067.1"/>
    </source>
</evidence>
<dbReference type="Gene3D" id="3.50.50.60">
    <property type="entry name" value="FAD/NAD(P)-binding domain"/>
    <property type="match status" value="1"/>
</dbReference>
<keyword evidence="19" id="KW-1185">Reference proteome</keyword>
<dbReference type="GO" id="GO:0016995">
    <property type="term" value="F:cholesterol oxidase activity"/>
    <property type="evidence" value="ECO:0007669"/>
    <property type="project" value="UniProtKB-EC"/>
</dbReference>
<dbReference type="PROSITE" id="PS51318">
    <property type="entry name" value="TAT"/>
    <property type="match status" value="1"/>
</dbReference>
<keyword evidence="3" id="KW-0153">Cholesterol metabolism</keyword>
<accession>A0ABS5A9W6</accession>
<dbReference type="Gene3D" id="3.30.410.10">
    <property type="entry name" value="Cholesterol Oxidase, domain 2"/>
    <property type="match status" value="1"/>
</dbReference>
<evidence type="ECO:0000256" key="7">
    <source>
        <dbReference type="ARBA" id="ARBA00023098"/>
    </source>
</evidence>
<organism evidence="18 19">
    <name type="scientific">Crossiella equi</name>
    <dbReference type="NCBI Taxonomy" id="130796"/>
    <lineage>
        <taxon>Bacteria</taxon>
        <taxon>Bacillati</taxon>
        <taxon>Actinomycetota</taxon>
        <taxon>Actinomycetes</taxon>
        <taxon>Pseudonocardiales</taxon>
        <taxon>Pseudonocardiaceae</taxon>
        <taxon>Crossiella</taxon>
    </lineage>
</organism>
<keyword evidence="8" id="KW-1207">Sterol metabolism</keyword>
<evidence type="ECO:0000256" key="2">
    <source>
        <dbReference type="ARBA" id="ARBA00010790"/>
    </source>
</evidence>
<dbReference type="Pfam" id="PF13450">
    <property type="entry name" value="NAD_binding_8"/>
    <property type="match status" value="1"/>
</dbReference>
<proteinExistence type="inferred from homology"/>
<keyword evidence="5" id="KW-0274">FAD</keyword>
<dbReference type="InterPro" id="IPR036188">
    <property type="entry name" value="FAD/NAD-bd_sf"/>
</dbReference>
<dbReference type="InterPro" id="IPR052542">
    <property type="entry name" value="Cholesterol_Oxidase"/>
</dbReference>
<gene>
    <name evidence="18" type="ORF">JOF53_001939</name>
</gene>
<dbReference type="EC" id="1.1.3.6" evidence="13"/>
<feature type="domain" description="Glucose-methanol-choline oxidoreductase N-terminal" evidence="16">
    <location>
        <begin position="224"/>
        <end position="325"/>
    </location>
</feature>
<feature type="domain" description="Glucose-methanol-choline oxidoreductase C-terminal" evidence="17">
    <location>
        <begin position="476"/>
        <end position="529"/>
    </location>
</feature>
<keyword evidence="4" id="KW-0285">Flavoprotein</keyword>
<dbReference type="SUPFAM" id="SSF51905">
    <property type="entry name" value="FAD/NAD(P)-binding domain"/>
    <property type="match status" value="1"/>
</dbReference>
<evidence type="ECO:0000256" key="5">
    <source>
        <dbReference type="ARBA" id="ARBA00022827"/>
    </source>
</evidence>
<dbReference type="Proteomes" id="UP001519363">
    <property type="component" value="Unassembled WGS sequence"/>
</dbReference>
<evidence type="ECO:0000256" key="12">
    <source>
        <dbReference type="ARBA" id="ARBA00049645"/>
    </source>
</evidence>
<keyword evidence="7" id="KW-0443">Lipid metabolism</keyword>
<evidence type="ECO:0000256" key="4">
    <source>
        <dbReference type="ARBA" id="ARBA00022630"/>
    </source>
</evidence>
<dbReference type="EC" id="5.3.3.1" evidence="11"/>
<comment type="pathway">
    <text evidence="12">Steroid metabolism; cholesterol degradation.</text>
</comment>
<dbReference type="Pfam" id="PF05199">
    <property type="entry name" value="GMC_oxred_C"/>
    <property type="match status" value="1"/>
</dbReference>
<keyword evidence="10" id="KW-0413">Isomerase</keyword>
<dbReference type="PANTHER" id="PTHR47470">
    <property type="entry name" value="CHOLESTEROL OXIDASE"/>
    <property type="match status" value="1"/>
</dbReference>
<comment type="caution">
    <text evidence="18">The sequence shown here is derived from an EMBL/GenBank/DDBJ whole genome shotgun (WGS) entry which is preliminary data.</text>
</comment>
<evidence type="ECO:0000256" key="15">
    <source>
        <dbReference type="ARBA" id="ARBA00049778"/>
    </source>
</evidence>
<comment type="similarity">
    <text evidence="2">Belongs to the GMC oxidoreductase family.</text>
</comment>
<comment type="cofactor">
    <cofactor evidence="1">
        <name>FAD</name>
        <dbReference type="ChEBI" id="CHEBI:57692"/>
    </cofactor>
</comment>
<evidence type="ECO:0000259" key="16">
    <source>
        <dbReference type="Pfam" id="PF00732"/>
    </source>
</evidence>
<evidence type="ECO:0000256" key="6">
    <source>
        <dbReference type="ARBA" id="ARBA00023002"/>
    </source>
</evidence>